<dbReference type="InterPro" id="IPR013783">
    <property type="entry name" value="Ig-like_fold"/>
</dbReference>
<dbReference type="AlphaFoldDB" id="A0A4U0EZN2"/>
<keyword evidence="2" id="KW-1185">Reference proteome</keyword>
<evidence type="ECO:0000313" key="1">
    <source>
        <dbReference type="EMBL" id="TJY37398.1"/>
    </source>
</evidence>
<reference evidence="1 2" key="1">
    <citation type="submission" date="2019-04" db="EMBL/GenBank/DDBJ databases">
        <title>Lacinutrix sp. nov., isolated from marine water.</title>
        <authorList>
            <person name="Kim W."/>
        </authorList>
    </citation>
    <scope>NUCLEOTIDE SEQUENCE [LARGE SCALE GENOMIC DNA]</scope>
    <source>
        <strain evidence="1 2">CAU 1491</strain>
    </source>
</reference>
<evidence type="ECO:0008006" key="3">
    <source>
        <dbReference type="Google" id="ProtNLM"/>
    </source>
</evidence>
<dbReference type="RefSeq" id="WP_136841829.1">
    <property type="nucleotide sequence ID" value="NZ_SUPL01000002.1"/>
</dbReference>
<name>A0A4U0EZN2_9FLAO</name>
<dbReference type="PROSITE" id="PS51257">
    <property type="entry name" value="PROKAR_LIPOPROTEIN"/>
    <property type="match status" value="1"/>
</dbReference>
<protein>
    <recommendedName>
        <fullName evidence="3">Fibronectin type-III domain-containing protein</fullName>
    </recommendedName>
</protein>
<dbReference type="OrthoDB" id="1121506at2"/>
<sequence length="118" mass="13558">MKKLLFVYIVFSLTSCEELLEIENISNKSITVLAPTDMAVLNQTNLTFNWDTIEGADSYHIQIATPTFNEALQIVKDTLISQNQISITLEANQYQWRVRGENSAYRTPYTMQSFTIEQ</sequence>
<proteinExistence type="predicted"/>
<dbReference type="EMBL" id="SUPL01000002">
    <property type="protein sequence ID" value="TJY37398.1"/>
    <property type="molecule type" value="Genomic_DNA"/>
</dbReference>
<accession>A0A4U0EZN2</accession>
<dbReference type="Gene3D" id="2.60.40.10">
    <property type="entry name" value="Immunoglobulins"/>
    <property type="match status" value="1"/>
</dbReference>
<evidence type="ECO:0000313" key="2">
    <source>
        <dbReference type="Proteomes" id="UP000307657"/>
    </source>
</evidence>
<organism evidence="1 2">
    <name type="scientific">Pontimicrobium aquaticum</name>
    <dbReference type="NCBI Taxonomy" id="2565367"/>
    <lineage>
        <taxon>Bacteria</taxon>
        <taxon>Pseudomonadati</taxon>
        <taxon>Bacteroidota</taxon>
        <taxon>Flavobacteriia</taxon>
        <taxon>Flavobacteriales</taxon>
        <taxon>Flavobacteriaceae</taxon>
        <taxon>Pontimicrobium</taxon>
    </lineage>
</organism>
<dbReference type="Proteomes" id="UP000307657">
    <property type="component" value="Unassembled WGS sequence"/>
</dbReference>
<gene>
    <name evidence="1" type="ORF">E5167_05500</name>
</gene>
<comment type="caution">
    <text evidence="1">The sequence shown here is derived from an EMBL/GenBank/DDBJ whole genome shotgun (WGS) entry which is preliminary data.</text>
</comment>